<dbReference type="GO" id="GO:0004497">
    <property type="term" value="F:monooxygenase activity"/>
    <property type="evidence" value="ECO:0007669"/>
    <property type="project" value="UniProtKB-KW"/>
</dbReference>
<organism evidence="10 11">
    <name type="scientific">Diaporthe helianthi</name>
    <dbReference type="NCBI Taxonomy" id="158607"/>
    <lineage>
        <taxon>Eukaryota</taxon>
        <taxon>Fungi</taxon>
        <taxon>Dikarya</taxon>
        <taxon>Ascomycota</taxon>
        <taxon>Pezizomycotina</taxon>
        <taxon>Sordariomycetes</taxon>
        <taxon>Sordariomycetidae</taxon>
        <taxon>Diaporthales</taxon>
        <taxon>Diaporthaceae</taxon>
        <taxon>Diaporthe</taxon>
    </lineage>
</organism>
<reference evidence="10" key="1">
    <citation type="submission" date="2017-09" db="EMBL/GenBank/DDBJ databases">
        <title>Polyketide synthases of a Diaporthe helianthi virulent isolate.</title>
        <authorList>
            <person name="Baroncelli R."/>
        </authorList>
    </citation>
    <scope>NUCLEOTIDE SEQUENCE [LARGE SCALE GENOMIC DNA]</scope>
    <source>
        <strain evidence="10">7/96</strain>
    </source>
</reference>
<keyword evidence="3 8" id="KW-0349">Heme</keyword>
<dbReference type="Gene3D" id="1.10.630.10">
    <property type="entry name" value="Cytochrome P450"/>
    <property type="match status" value="1"/>
</dbReference>
<keyword evidence="6 8" id="KW-0408">Iron</keyword>
<comment type="caution">
    <text evidence="10">The sequence shown here is derived from an EMBL/GenBank/DDBJ whole genome shotgun (WGS) entry which is preliminary data.</text>
</comment>
<comment type="cofactor">
    <cofactor evidence="1 8">
        <name>heme</name>
        <dbReference type="ChEBI" id="CHEBI:30413"/>
    </cofactor>
</comment>
<name>A0A2P5HS99_DIAHE</name>
<dbReference type="GO" id="GO:0016705">
    <property type="term" value="F:oxidoreductase activity, acting on paired donors, with incorporation or reduction of molecular oxygen"/>
    <property type="evidence" value="ECO:0007669"/>
    <property type="project" value="InterPro"/>
</dbReference>
<evidence type="ECO:0000256" key="3">
    <source>
        <dbReference type="ARBA" id="ARBA00022617"/>
    </source>
</evidence>
<keyword evidence="5 9" id="KW-0560">Oxidoreductase</keyword>
<dbReference type="Pfam" id="PF00067">
    <property type="entry name" value="p450"/>
    <property type="match status" value="1"/>
</dbReference>
<dbReference type="InterPro" id="IPR002401">
    <property type="entry name" value="Cyt_P450_E_grp-I"/>
</dbReference>
<dbReference type="GO" id="GO:0005506">
    <property type="term" value="F:iron ion binding"/>
    <property type="evidence" value="ECO:0007669"/>
    <property type="project" value="InterPro"/>
</dbReference>
<dbReference type="PRINTS" id="PR00463">
    <property type="entry name" value="EP450I"/>
</dbReference>
<keyword evidence="7 9" id="KW-0503">Monooxygenase</keyword>
<comment type="similarity">
    <text evidence="2 9">Belongs to the cytochrome P450 family.</text>
</comment>
<dbReference type="PANTHER" id="PTHR24305:SF230">
    <property type="entry name" value="P450, PUTATIVE (EUROFUNG)-RELATED"/>
    <property type="match status" value="1"/>
</dbReference>
<dbReference type="InterPro" id="IPR050121">
    <property type="entry name" value="Cytochrome_P450_monoxygenase"/>
</dbReference>
<proteinExistence type="inferred from homology"/>
<dbReference type="AlphaFoldDB" id="A0A2P5HS99"/>
<dbReference type="InParanoid" id="A0A2P5HS99"/>
<dbReference type="InterPro" id="IPR017972">
    <property type="entry name" value="Cyt_P450_CS"/>
</dbReference>
<evidence type="ECO:0000256" key="5">
    <source>
        <dbReference type="ARBA" id="ARBA00023002"/>
    </source>
</evidence>
<evidence type="ECO:0000256" key="4">
    <source>
        <dbReference type="ARBA" id="ARBA00022723"/>
    </source>
</evidence>
<evidence type="ECO:0000313" key="10">
    <source>
        <dbReference type="EMBL" id="POS73111.1"/>
    </source>
</evidence>
<sequence>MASSDDFLWAKPAQLILLATTFWLLFHLGRGIYQAYFGPLHNVPGPKSWIIFTFIPKLKGILGTFDQDLRRFHQRYGPVVRYAPGSISFTTDEAWKIIYGPVHGQFEKYFLVNQIEPQSSIFTADDTNHARIRRGISHAFAPRSLAEQEPMIHNYIELLVQRLSDVAESRVPTEIGRWFHLTSFDIIADLATGESLGGLENNEFHYVVESVLRFVERGRILGGIDELLGPFAALVRPLIAPGVMQGFMNQYNHTRVAVGKRLEKGPDESRKDLLSGLLRGMGDKDIKSTEELITNANGIFVAGSDTTATLLTACTYYLLHTPHAHKKAVEEVRSAFASAADINFVNATARLPYMLAVLNETLRLYPPVPSAIERIVPNTEQPIHIDGVCVPPGTHVGVHQSSAGLSASNFAQPEIFAPERWLPTAAQDPSSPFFADKRSAMQPFSYGPRNCVGKHLAYNEMRVIMARLLWEFDMSLDPSSRTWTEPYSNHKSWVGTWKKPPLMIHLKKRPFGV</sequence>
<dbReference type="PROSITE" id="PS00086">
    <property type="entry name" value="CYTOCHROME_P450"/>
    <property type="match status" value="1"/>
</dbReference>
<dbReference type="EMBL" id="MAVT02000860">
    <property type="protein sequence ID" value="POS73111.1"/>
    <property type="molecule type" value="Genomic_DNA"/>
</dbReference>
<dbReference type="InterPro" id="IPR036396">
    <property type="entry name" value="Cyt_P450_sf"/>
</dbReference>
<keyword evidence="4 8" id="KW-0479">Metal-binding</keyword>
<accession>A0A2P5HS99</accession>
<evidence type="ECO:0000256" key="8">
    <source>
        <dbReference type="PIRSR" id="PIRSR602401-1"/>
    </source>
</evidence>
<dbReference type="STRING" id="158607.A0A2P5HS99"/>
<keyword evidence="11" id="KW-1185">Reference proteome</keyword>
<dbReference type="CDD" id="cd11058">
    <property type="entry name" value="CYP60B-like"/>
    <property type="match status" value="1"/>
</dbReference>
<dbReference type="SUPFAM" id="SSF48264">
    <property type="entry name" value="Cytochrome P450"/>
    <property type="match status" value="1"/>
</dbReference>
<evidence type="ECO:0000256" key="7">
    <source>
        <dbReference type="ARBA" id="ARBA00023033"/>
    </source>
</evidence>
<dbReference type="Proteomes" id="UP000094444">
    <property type="component" value="Unassembled WGS sequence"/>
</dbReference>
<dbReference type="FunCoup" id="A0A2P5HS99">
    <property type="interactions" value="1458"/>
</dbReference>
<dbReference type="PANTHER" id="PTHR24305">
    <property type="entry name" value="CYTOCHROME P450"/>
    <property type="match status" value="1"/>
</dbReference>
<evidence type="ECO:0000256" key="6">
    <source>
        <dbReference type="ARBA" id="ARBA00023004"/>
    </source>
</evidence>
<dbReference type="GO" id="GO:0020037">
    <property type="term" value="F:heme binding"/>
    <property type="evidence" value="ECO:0007669"/>
    <property type="project" value="InterPro"/>
</dbReference>
<evidence type="ECO:0000313" key="11">
    <source>
        <dbReference type="Proteomes" id="UP000094444"/>
    </source>
</evidence>
<feature type="binding site" description="axial binding residue" evidence="8">
    <location>
        <position position="451"/>
    </location>
    <ligand>
        <name>heme</name>
        <dbReference type="ChEBI" id="CHEBI:30413"/>
    </ligand>
    <ligandPart>
        <name>Fe</name>
        <dbReference type="ChEBI" id="CHEBI:18248"/>
    </ligandPart>
</feature>
<evidence type="ECO:0000256" key="9">
    <source>
        <dbReference type="RuleBase" id="RU000461"/>
    </source>
</evidence>
<dbReference type="PRINTS" id="PR00385">
    <property type="entry name" value="P450"/>
</dbReference>
<dbReference type="InterPro" id="IPR001128">
    <property type="entry name" value="Cyt_P450"/>
</dbReference>
<evidence type="ECO:0000256" key="1">
    <source>
        <dbReference type="ARBA" id="ARBA00001971"/>
    </source>
</evidence>
<dbReference type="OrthoDB" id="1470350at2759"/>
<protein>
    <submittedName>
        <fullName evidence="10">Benzoate 4-monooxygenase cytochrome P450</fullName>
    </submittedName>
</protein>
<gene>
    <name evidence="10" type="ORF">DHEL01_v208492</name>
</gene>
<evidence type="ECO:0000256" key="2">
    <source>
        <dbReference type="ARBA" id="ARBA00010617"/>
    </source>
</evidence>